<protein>
    <submittedName>
        <fullName evidence="1">Uncharacterized protein</fullName>
    </submittedName>
</protein>
<gene>
    <name evidence="1" type="ORF">Prudu_232S000400</name>
</gene>
<evidence type="ECO:0000313" key="1">
    <source>
        <dbReference type="EMBL" id="BBN67946.1"/>
    </source>
</evidence>
<name>A0A5H2XYW9_PRUDU</name>
<dbReference type="EMBL" id="AP020569">
    <property type="protein sequence ID" value="BBN67946.1"/>
    <property type="molecule type" value="Genomic_DNA"/>
</dbReference>
<organism evidence="1">
    <name type="scientific">Prunus dulcis</name>
    <name type="common">Almond</name>
    <name type="synonym">Amygdalus dulcis</name>
    <dbReference type="NCBI Taxonomy" id="3755"/>
    <lineage>
        <taxon>Eukaryota</taxon>
        <taxon>Viridiplantae</taxon>
        <taxon>Streptophyta</taxon>
        <taxon>Embryophyta</taxon>
        <taxon>Tracheophyta</taxon>
        <taxon>Spermatophyta</taxon>
        <taxon>Magnoliopsida</taxon>
        <taxon>eudicotyledons</taxon>
        <taxon>Gunneridae</taxon>
        <taxon>Pentapetalae</taxon>
        <taxon>rosids</taxon>
        <taxon>fabids</taxon>
        <taxon>Rosales</taxon>
        <taxon>Rosaceae</taxon>
        <taxon>Amygdaloideae</taxon>
        <taxon>Amygdaleae</taxon>
        <taxon>Prunus</taxon>
    </lineage>
</organism>
<dbReference type="AlphaFoldDB" id="A0A5H2XYW9"/>
<proteinExistence type="predicted"/>
<accession>A0A5H2XYW9</accession>
<feature type="non-terminal residue" evidence="1">
    <location>
        <position position="67"/>
    </location>
</feature>
<sequence length="67" mass="7568">GHSLVTQYRLCTEEIQKTESIITIHNNHLFHKISDHFIPISSSTNKTHTHTLTLKGALSDLGLNFNL</sequence>
<feature type="non-terminal residue" evidence="1">
    <location>
        <position position="1"/>
    </location>
</feature>
<reference evidence="1" key="1">
    <citation type="journal article" date="2019" name="Science">
        <title>Mutation of a bHLH transcription factor allowed almond domestication.</title>
        <authorList>
            <person name="Sanchez-Perez R."/>
            <person name="Pavan S."/>
            <person name="Mazzeo R."/>
            <person name="Moldovan C."/>
            <person name="Aiese Cigliano R."/>
            <person name="Del Cueto J."/>
            <person name="Ricciardi F."/>
            <person name="Lotti C."/>
            <person name="Ricciardi L."/>
            <person name="Dicenta F."/>
            <person name="Lopez-Marques R.L."/>
            <person name="Lindberg Moller B."/>
        </authorList>
    </citation>
    <scope>NUCLEOTIDE SEQUENCE</scope>
</reference>